<keyword evidence="2 9" id="KW-0645">Protease</keyword>
<evidence type="ECO:0000256" key="11">
    <source>
        <dbReference type="SAM" id="Phobius"/>
    </source>
</evidence>
<dbReference type="PIRSF" id="PIRSF026671">
    <property type="entry name" value="AA_dipeptidase"/>
    <property type="match status" value="1"/>
</dbReference>
<keyword evidence="6 9" id="KW-0224">Dipeptidase</keyword>
<comment type="caution">
    <text evidence="12">The sequence shown here is derived from an EMBL/GenBank/DDBJ whole genome shotgun (WGS) entry which is preliminary data.</text>
</comment>
<dbReference type="InterPro" id="IPR000755">
    <property type="entry name" value="A_A_dipeptidase"/>
</dbReference>
<dbReference type="HAMAP" id="MF_01924">
    <property type="entry name" value="A_A_dipeptidase"/>
    <property type="match status" value="1"/>
</dbReference>
<dbReference type="EC" id="3.4.13.22" evidence="9 10"/>
<comment type="function">
    <text evidence="9 10">Catalyzes hydrolysis of the D-alanyl-D-alanine dipeptide.</text>
</comment>
<keyword evidence="13" id="KW-1185">Reference proteome</keyword>
<evidence type="ECO:0000313" key="13">
    <source>
        <dbReference type="Proteomes" id="UP001363035"/>
    </source>
</evidence>
<evidence type="ECO:0000256" key="1">
    <source>
        <dbReference type="ARBA" id="ARBA00001362"/>
    </source>
</evidence>
<evidence type="ECO:0000256" key="4">
    <source>
        <dbReference type="ARBA" id="ARBA00022801"/>
    </source>
</evidence>
<keyword evidence="7 9" id="KW-0482">Metalloprotease</keyword>
<evidence type="ECO:0000256" key="5">
    <source>
        <dbReference type="ARBA" id="ARBA00022833"/>
    </source>
</evidence>
<evidence type="ECO:0000256" key="3">
    <source>
        <dbReference type="ARBA" id="ARBA00022723"/>
    </source>
</evidence>
<dbReference type="Proteomes" id="UP001363035">
    <property type="component" value="Unassembled WGS sequence"/>
</dbReference>
<gene>
    <name evidence="12" type="ORF">VJ786_04550</name>
</gene>
<feature type="transmembrane region" description="Helical" evidence="11">
    <location>
        <begin position="18"/>
        <end position="40"/>
    </location>
</feature>
<dbReference type="InterPro" id="IPR009045">
    <property type="entry name" value="Zn_M74/Hedgehog-like"/>
</dbReference>
<dbReference type="EMBL" id="JAYLLN010000006">
    <property type="protein sequence ID" value="MEI5984169.1"/>
    <property type="molecule type" value="Genomic_DNA"/>
</dbReference>
<feature type="site" description="Transition state stabilizer" evidence="9">
    <location>
        <position position="110"/>
    </location>
</feature>
<comment type="similarity">
    <text evidence="9 10">Belongs to the peptidase M15D family.</text>
</comment>
<comment type="catalytic activity">
    <reaction evidence="1 9 10">
        <text>D-alanyl-D-alanine + H2O = 2 D-alanine</text>
        <dbReference type="Rhea" id="RHEA:20661"/>
        <dbReference type="ChEBI" id="CHEBI:15377"/>
        <dbReference type="ChEBI" id="CHEBI:57416"/>
        <dbReference type="ChEBI" id="CHEBI:57822"/>
        <dbReference type="EC" id="3.4.13.22"/>
    </reaction>
</comment>
<protein>
    <recommendedName>
        <fullName evidence="9 10">D-alanyl-D-alanine dipeptidase</fullName>
        <shortName evidence="9 10">D-Ala-D-Ala dipeptidase</shortName>
        <ecNumber evidence="9 10">3.4.13.22</ecNumber>
    </recommendedName>
</protein>
<dbReference type="CDD" id="cd14817">
    <property type="entry name" value="D-Ala-D-Ala_dipeptidase_VanX"/>
    <property type="match status" value="1"/>
</dbReference>
<keyword evidence="8 10" id="KW-0961">Cell wall biogenesis/degradation</keyword>
<evidence type="ECO:0000256" key="6">
    <source>
        <dbReference type="ARBA" id="ARBA00022997"/>
    </source>
</evidence>
<feature type="binding site" evidence="9">
    <location>
        <position position="223"/>
    </location>
    <ligand>
        <name>Zn(2+)</name>
        <dbReference type="ChEBI" id="CHEBI:29105"/>
        <note>catalytic</note>
    </ligand>
</feature>
<keyword evidence="11" id="KW-1133">Transmembrane helix</keyword>
<comment type="cofactor">
    <cofactor evidence="9">
        <name>Zn(2+)</name>
        <dbReference type="ChEBI" id="CHEBI:29105"/>
    </cofactor>
    <text evidence="9">Binds 1 zinc ion per subunit.</text>
</comment>
<evidence type="ECO:0000256" key="10">
    <source>
        <dbReference type="PIRNR" id="PIRNR026671"/>
    </source>
</evidence>
<name>A0ABU8I3Z8_9SPHI</name>
<keyword evidence="11" id="KW-0812">Transmembrane</keyword>
<dbReference type="PANTHER" id="PTHR43126:SF1">
    <property type="entry name" value="D-ALANYL-D-ALANINE DIPEPTIDASE"/>
    <property type="match status" value="1"/>
</dbReference>
<dbReference type="RefSeq" id="WP_134776972.1">
    <property type="nucleotide sequence ID" value="NZ_JAYLLN010000006.1"/>
</dbReference>
<sequence>MNNLLTTEKDLQHCFRTLLNSCILLIFCLILSSCSVLQPVPGTFVDLKKIVPGIEIDLSYYGNHNFLGRPVDGYKREVAYATLEAGFALQALQKDLQKEGLGIKVFDAYRPQQAVDHFKRWAKDIKDTLAKATFYPEVDKRNLFKLGYIAERSGHSRGSTIDLTLITLKDKKELDMGSPFDYFGEKSHHNYRHLTETQKVNRKKLRTLMDKHGFKALDEEWWHYTLKNEPFKDKYFNFPIK</sequence>
<proteinExistence type="inferred from homology"/>
<keyword evidence="3 9" id="KW-0479">Metal-binding</keyword>
<dbReference type="Pfam" id="PF01427">
    <property type="entry name" value="Peptidase_M15"/>
    <property type="match status" value="1"/>
</dbReference>
<keyword evidence="5 9" id="KW-0862">Zinc</keyword>
<evidence type="ECO:0000256" key="8">
    <source>
        <dbReference type="ARBA" id="ARBA00023316"/>
    </source>
</evidence>
<dbReference type="PANTHER" id="PTHR43126">
    <property type="entry name" value="D-ALANYL-D-ALANINE DIPEPTIDASE"/>
    <property type="match status" value="1"/>
</dbReference>
<feature type="binding site" evidence="9">
    <location>
        <position position="162"/>
    </location>
    <ligand>
        <name>Zn(2+)</name>
        <dbReference type="ChEBI" id="CHEBI:29105"/>
        <note>catalytic</note>
    </ligand>
</feature>
<evidence type="ECO:0000256" key="9">
    <source>
        <dbReference type="HAMAP-Rule" id="MF_01924"/>
    </source>
</evidence>
<reference evidence="12 13" key="1">
    <citation type="submission" date="2024-01" db="EMBL/GenBank/DDBJ databases">
        <title>Sphingobacterium tenebrionis sp. nov., a novel endophyte isolated from tenebrio molitor intestines.</title>
        <authorList>
            <person name="Zhang C."/>
        </authorList>
    </citation>
    <scope>NUCLEOTIDE SEQUENCE [LARGE SCALE GENOMIC DNA]</scope>
    <source>
        <strain evidence="12 13">PU5-4</strain>
    </source>
</reference>
<dbReference type="Gene3D" id="3.30.1380.10">
    <property type="match status" value="1"/>
</dbReference>
<keyword evidence="4 9" id="KW-0378">Hydrolase</keyword>
<dbReference type="SUPFAM" id="SSF55166">
    <property type="entry name" value="Hedgehog/DD-peptidase"/>
    <property type="match status" value="1"/>
</dbReference>
<accession>A0ABU8I3Z8</accession>
<evidence type="ECO:0000313" key="12">
    <source>
        <dbReference type="EMBL" id="MEI5984169.1"/>
    </source>
</evidence>
<keyword evidence="11" id="KW-0472">Membrane</keyword>
<evidence type="ECO:0000256" key="2">
    <source>
        <dbReference type="ARBA" id="ARBA00022670"/>
    </source>
</evidence>
<organism evidence="12 13">
    <name type="scientific">Sphingobacterium tenebrionis</name>
    <dbReference type="NCBI Taxonomy" id="3111775"/>
    <lineage>
        <taxon>Bacteria</taxon>
        <taxon>Pseudomonadati</taxon>
        <taxon>Bacteroidota</taxon>
        <taxon>Sphingobacteriia</taxon>
        <taxon>Sphingobacteriales</taxon>
        <taxon>Sphingobacteriaceae</taxon>
        <taxon>Sphingobacterium</taxon>
    </lineage>
</organism>
<feature type="active site" description="Proton donor/acceptor" evidence="9">
    <location>
        <position position="220"/>
    </location>
</feature>
<feature type="binding site" evidence="9">
    <location>
        <position position="155"/>
    </location>
    <ligand>
        <name>Zn(2+)</name>
        <dbReference type="ChEBI" id="CHEBI:29105"/>
        <note>catalytic</note>
    </ligand>
</feature>
<evidence type="ECO:0000256" key="7">
    <source>
        <dbReference type="ARBA" id="ARBA00023049"/>
    </source>
</evidence>